<proteinExistence type="inferred from homology"/>
<dbReference type="PRINTS" id="PR01519">
    <property type="entry name" value="EPSLNTUBULIN"/>
</dbReference>
<gene>
    <name evidence="7" type="ORF">AAG570_000803</name>
</gene>
<dbReference type="AlphaFoldDB" id="A0ABD0YYF5"/>
<dbReference type="InterPro" id="IPR003008">
    <property type="entry name" value="Tubulin_FtsZ_GTPase"/>
</dbReference>
<accession>A0ABD0YYF5</accession>
<organism evidence="7 8">
    <name type="scientific">Ranatra chinensis</name>
    <dbReference type="NCBI Taxonomy" id="642074"/>
    <lineage>
        <taxon>Eukaryota</taxon>
        <taxon>Metazoa</taxon>
        <taxon>Ecdysozoa</taxon>
        <taxon>Arthropoda</taxon>
        <taxon>Hexapoda</taxon>
        <taxon>Insecta</taxon>
        <taxon>Pterygota</taxon>
        <taxon>Neoptera</taxon>
        <taxon>Paraneoptera</taxon>
        <taxon>Hemiptera</taxon>
        <taxon>Heteroptera</taxon>
        <taxon>Panheteroptera</taxon>
        <taxon>Nepomorpha</taxon>
        <taxon>Nepidae</taxon>
        <taxon>Ranatrinae</taxon>
        <taxon>Ranatra</taxon>
    </lineage>
</organism>
<evidence type="ECO:0000256" key="1">
    <source>
        <dbReference type="ARBA" id="ARBA00009636"/>
    </source>
</evidence>
<evidence type="ECO:0000256" key="3">
    <source>
        <dbReference type="ARBA" id="ARBA00022741"/>
    </source>
</evidence>
<evidence type="ECO:0000313" key="8">
    <source>
        <dbReference type="Proteomes" id="UP001558652"/>
    </source>
</evidence>
<dbReference type="InterPro" id="IPR036525">
    <property type="entry name" value="Tubulin/FtsZ_GTPase_sf"/>
</dbReference>
<dbReference type="Proteomes" id="UP001558652">
    <property type="component" value="Unassembled WGS sequence"/>
</dbReference>
<keyword evidence="8" id="KW-1185">Reference proteome</keyword>
<reference evidence="7 8" key="1">
    <citation type="submission" date="2024-07" db="EMBL/GenBank/DDBJ databases">
        <title>Chromosome-level genome assembly of the water stick insect Ranatra chinensis (Heteroptera: Nepidae).</title>
        <authorList>
            <person name="Liu X."/>
        </authorList>
    </citation>
    <scope>NUCLEOTIDE SEQUENCE [LARGE SCALE GENOMIC DNA]</scope>
    <source>
        <strain evidence="7">Cailab_2021Rc</strain>
        <tissue evidence="7">Muscle</tissue>
    </source>
</reference>
<keyword evidence="4 5" id="KW-0342">GTP-binding</keyword>
<sequence>MCLSCFLVGQCGNQIGSVLWPLILKEYGLLQQESDKKQPFKKVQEDAIHSFFYQVPEKTISCSLDFKKSNLKARALLIDMEESVVQRFQTGPLRDLFDNACSLTNYPGSGNNWAVGYFTHGGEQKSIIKEMLRSAAEKCDRLHCFLQVFSLGGGTGSGLGSAILPLLEEQFPKVDRVAVCVHPGVNNDVVTSPYNIAFSMKKLVEYASCVFPLDNKAILDICDRLGAPAELKTWSPYKNINSVIAKMLLALTSGARFPGTLNLDISDIATNMVPFYRLNFLSSSLFPIKLPKANGFRIMNRESEQIFRVCAKENQLLRIDPMKGRLFGATLLSRSKAPLSDLRQNIERYFCSILFLLILYSALRFSLSPHTVIRTHGPYTWPHCKVFANIGSVSIIH</sequence>
<dbReference type="PROSITE" id="PS00227">
    <property type="entry name" value="TUBULIN"/>
    <property type="match status" value="1"/>
</dbReference>
<dbReference type="Gene3D" id="3.40.50.1440">
    <property type="entry name" value="Tubulin/FtsZ, GTPase domain"/>
    <property type="match status" value="1"/>
</dbReference>
<evidence type="ECO:0000256" key="4">
    <source>
        <dbReference type="ARBA" id="ARBA00023134"/>
    </source>
</evidence>
<dbReference type="GO" id="GO:0005874">
    <property type="term" value="C:microtubule"/>
    <property type="evidence" value="ECO:0007669"/>
    <property type="project" value="UniProtKB-KW"/>
</dbReference>
<keyword evidence="3 5" id="KW-0547">Nucleotide-binding</keyword>
<dbReference type="InterPro" id="IPR017975">
    <property type="entry name" value="Tubulin_CS"/>
</dbReference>
<protein>
    <recommendedName>
        <fullName evidence="6">Tubulin/FtsZ GTPase domain-containing protein</fullName>
    </recommendedName>
</protein>
<comment type="similarity">
    <text evidence="1 5">Belongs to the tubulin family.</text>
</comment>
<comment type="caution">
    <text evidence="7">The sequence shown here is derived from an EMBL/GenBank/DDBJ whole genome shotgun (WGS) entry which is preliminary data.</text>
</comment>
<evidence type="ECO:0000313" key="7">
    <source>
        <dbReference type="EMBL" id="KAL1140875.1"/>
    </source>
</evidence>
<dbReference type="InterPro" id="IPR004057">
    <property type="entry name" value="Epsilon_tubulin"/>
</dbReference>
<dbReference type="SUPFAM" id="SSF52490">
    <property type="entry name" value="Tubulin nucleotide-binding domain-like"/>
    <property type="match status" value="1"/>
</dbReference>
<name>A0ABD0YYF5_9HEMI</name>
<dbReference type="InterPro" id="IPR000217">
    <property type="entry name" value="Tubulin"/>
</dbReference>
<keyword evidence="2 5" id="KW-0493">Microtubule</keyword>
<dbReference type="SMART" id="SM00864">
    <property type="entry name" value="Tubulin"/>
    <property type="match status" value="1"/>
</dbReference>
<evidence type="ECO:0000256" key="5">
    <source>
        <dbReference type="RuleBase" id="RU000352"/>
    </source>
</evidence>
<evidence type="ECO:0000259" key="6">
    <source>
        <dbReference type="SMART" id="SM00864"/>
    </source>
</evidence>
<evidence type="ECO:0000256" key="2">
    <source>
        <dbReference type="ARBA" id="ARBA00022701"/>
    </source>
</evidence>
<dbReference type="PRINTS" id="PR01161">
    <property type="entry name" value="TUBULIN"/>
</dbReference>
<dbReference type="SUPFAM" id="SSF55307">
    <property type="entry name" value="Tubulin C-terminal domain-like"/>
    <property type="match status" value="1"/>
</dbReference>
<dbReference type="Pfam" id="PF00091">
    <property type="entry name" value="Tubulin"/>
    <property type="match status" value="1"/>
</dbReference>
<dbReference type="InterPro" id="IPR008280">
    <property type="entry name" value="Tub_FtsZ_C"/>
</dbReference>
<dbReference type="PANTHER" id="PTHR11588">
    <property type="entry name" value="TUBULIN"/>
    <property type="match status" value="1"/>
</dbReference>
<dbReference type="GO" id="GO:0005525">
    <property type="term" value="F:GTP binding"/>
    <property type="evidence" value="ECO:0007669"/>
    <property type="project" value="UniProtKB-UniRule"/>
</dbReference>
<dbReference type="EMBL" id="JBFDAA010000001">
    <property type="protein sequence ID" value="KAL1140875.1"/>
    <property type="molecule type" value="Genomic_DNA"/>
</dbReference>
<feature type="domain" description="Tubulin/FtsZ GTPase" evidence="6">
    <location>
        <begin position="56"/>
        <end position="259"/>
    </location>
</feature>